<proteinExistence type="predicted"/>
<evidence type="ECO:0000313" key="2">
    <source>
        <dbReference type="Proteomes" id="UP000642571"/>
    </source>
</evidence>
<evidence type="ECO:0000313" key="1">
    <source>
        <dbReference type="EMBL" id="GGC99006.1"/>
    </source>
</evidence>
<comment type="caution">
    <text evidence="1">The sequence shown here is derived from an EMBL/GenBank/DDBJ whole genome shotgun (WGS) entry which is preliminary data.</text>
</comment>
<accession>A0ABQ1PKU8</accession>
<organism evidence="1 2">
    <name type="scientific">Pontibacillus salipaludis</name>
    <dbReference type="NCBI Taxonomy" id="1697394"/>
    <lineage>
        <taxon>Bacteria</taxon>
        <taxon>Bacillati</taxon>
        <taxon>Bacillota</taxon>
        <taxon>Bacilli</taxon>
        <taxon>Bacillales</taxon>
        <taxon>Bacillaceae</taxon>
        <taxon>Pontibacillus</taxon>
    </lineage>
</organism>
<dbReference type="Proteomes" id="UP000642571">
    <property type="component" value="Unassembled WGS sequence"/>
</dbReference>
<reference evidence="2" key="1">
    <citation type="journal article" date="2019" name="Int. J. Syst. Evol. Microbiol.">
        <title>The Global Catalogue of Microorganisms (GCM) 10K type strain sequencing project: providing services to taxonomists for standard genome sequencing and annotation.</title>
        <authorList>
            <consortium name="The Broad Institute Genomics Platform"/>
            <consortium name="The Broad Institute Genome Sequencing Center for Infectious Disease"/>
            <person name="Wu L."/>
            <person name="Ma J."/>
        </authorList>
    </citation>
    <scope>NUCLEOTIDE SEQUENCE [LARGE SCALE GENOMIC DNA]</scope>
    <source>
        <strain evidence="2">CGMCC 1.15353</strain>
    </source>
</reference>
<sequence>MEQKVWKQPGHFVEIVYMAKDGTLTQRKVKVVSYNRNSVYGYCYLRHQMRSFLKRNILAAYPNLPA</sequence>
<dbReference type="RefSeq" id="WP_188650182.1">
    <property type="nucleotide sequence ID" value="NZ_BMIN01000001.1"/>
</dbReference>
<protein>
    <recommendedName>
        <fullName evidence="3">WYL domain-containing protein</fullName>
    </recommendedName>
</protein>
<keyword evidence="2" id="KW-1185">Reference proteome</keyword>
<dbReference type="EMBL" id="BMIN01000001">
    <property type="protein sequence ID" value="GGC99006.1"/>
    <property type="molecule type" value="Genomic_DNA"/>
</dbReference>
<name>A0ABQ1PKU8_9BACI</name>
<evidence type="ECO:0008006" key="3">
    <source>
        <dbReference type="Google" id="ProtNLM"/>
    </source>
</evidence>
<gene>
    <name evidence="1" type="ORF">GCM10011389_02760</name>
</gene>